<dbReference type="EMBL" id="MU007030">
    <property type="protein sequence ID" value="KAF2431672.1"/>
    <property type="molecule type" value="Genomic_DNA"/>
</dbReference>
<keyword evidence="3" id="KW-1185">Reference proteome</keyword>
<proteinExistence type="predicted"/>
<sequence length="247" mass="28980">MKRTRDSEEGPPSKRPHPIETIDQTQAQQDFAADIISKDQRLEMPSSPKEGSLMGLSRELRMQIFFHLLPTTKRIPNRHVSVSSSRIPMEYRISADQIFRHCGYVGLRHDCRCCYTAIVRVNRQIKDECEYLLYFQKTFQIIVRENEFELLSQNTPNLHANLHYPYLRTRAALEVTLRFVKSVELVVKCGQWDGSERRINMLCGRRYMNVSNSCKSQHVWRRYALMSLGRFQQTLNPMLSTISVHSR</sequence>
<protein>
    <submittedName>
        <fullName evidence="2">Uncharacterized protein</fullName>
    </submittedName>
</protein>
<dbReference type="OrthoDB" id="3907744at2759"/>
<evidence type="ECO:0000256" key="1">
    <source>
        <dbReference type="SAM" id="MobiDB-lite"/>
    </source>
</evidence>
<dbReference type="AlphaFoldDB" id="A0A9P4NU57"/>
<organism evidence="2 3">
    <name type="scientific">Tothia fuscella</name>
    <dbReference type="NCBI Taxonomy" id="1048955"/>
    <lineage>
        <taxon>Eukaryota</taxon>
        <taxon>Fungi</taxon>
        <taxon>Dikarya</taxon>
        <taxon>Ascomycota</taxon>
        <taxon>Pezizomycotina</taxon>
        <taxon>Dothideomycetes</taxon>
        <taxon>Pleosporomycetidae</taxon>
        <taxon>Venturiales</taxon>
        <taxon>Cylindrosympodiaceae</taxon>
        <taxon>Tothia</taxon>
    </lineage>
</organism>
<evidence type="ECO:0000313" key="2">
    <source>
        <dbReference type="EMBL" id="KAF2431672.1"/>
    </source>
</evidence>
<evidence type="ECO:0000313" key="3">
    <source>
        <dbReference type="Proteomes" id="UP000800235"/>
    </source>
</evidence>
<name>A0A9P4NU57_9PEZI</name>
<reference evidence="2" key="1">
    <citation type="journal article" date="2020" name="Stud. Mycol.">
        <title>101 Dothideomycetes genomes: a test case for predicting lifestyles and emergence of pathogens.</title>
        <authorList>
            <person name="Haridas S."/>
            <person name="Albert R."/>
            <person name="Binder M."/>
            <person name="Bloem J."/>
            <person name="Labutti K."/>
            <person name="Salamov A."/>
            <person name="Andreopoulos B."/>
            <person name="Baker S."/>
            <person name="Barry K."/>
            <person name="Bills G."/>
            <person name="Bluhm B."/>
            <person name="Cannon C."/>
            <person name="Castanera R."/>
            <person name="Culley D."/>
            <person name="Daum C."/>
            <person name="Ezra D."/>
            <person name="Gonzalez J."/>
            <person name="Henrissat B."/>
            <person name="Kuo A."/>
            <person name="Liang C."/>
            <person name="Lipzen A."/>
            <person name="Lutzoni F."/>
            <person name="Magnuson J."/>
            <person name="Mondo S."/>
            <person name="Nolan M."/>
            <person name="Ohm R."/>
            <person name="Pangilinan J."/>
            <person name="Park H.-J."/>
            <person name="Ramirez L."/>
            <person name="Alfaro M."/>
            <person name="Sun H."/>
            <person name="Tritt A."/>
            <person name="Yoshinaga Y."/>
            <person name="Zwiers L.-H."/>
            <person name="Turgeon B."/>
            <person name="Goodwin S."/>
            <person name="Spatafora J."/>
            <person name="Crous P."/>
            <person name="Grigoriev I."/>
        </authorList>
    </citation>
    <scope>NUCLEOTIDE SEQUENCE</scope>
    <source>
        <strain evidence="2">CBS 130266</strain>
    </source>
</reference>
<dbReference type="Proteomes" id="UP000800235">
    <property type="component" value="Unassembled WGS sequence"/>
</dbReference>
<feature type="region of interest" description="Disordered" evidence="1">
    <location>
        <begin position="1"/>
        <end position="26"/>
    </location>
</feature>
<feature type="compositionally biased region" description="Basic and acidic residues" evidence="1">
    <location>
        <begin position="1"/>
        <end position="20"/>
    </location>
</feature>
<accession>A0A9P4NU57</accession>
<comment type="caution">
    <text evidence="2">The sequence shown here is derived from an EMBL/GenBank/DDBJ whole genome shotgun (WGS) entry which is preliminary data.</text>
</comment>
<gene>
    <name evidence="2" type="ORF">EJ08DRAFT_172658</name>
</gene>